<keyword evidence="1" id="KW-1133">Transmembrane helix</keyword>
<feature type="transmembrane region" description="Helical" evidence="1">
    <location>
        <begin position="12"/>
        <end position="36"/>
    </location>
</feature>
<feature type="transmembrane region" description="Helical" evidence="1">
    <location>
        <begin position="96"/>
        <end position="113"/>
    </location>
</feature>
<dbReference type="OrthoDB" id="1151358at2"/>
<evidence type="ECO:0000313" key="3">
    <source>
        <dbReference type="Proteomes" id="UP000261828"/>
    </source>
</evidence>
<keyword evidence="3" id="KW-1185">Reference proteome</keyword>
<feature type="transmembrane region" description="Helical" evidence="1">
    <location>
        <begin position="119"/>
        <end position="136"/>
    </location>
</feature>
<dbReference type="Proteomes" id="UP000261828">
    <property type="component" value="Unassembled WGS sequence"/>
</dbReference>
<evidence type="ECO:0000256" key="1">
    <source>
        <dbReference type="SAM" id="Phobius"/>
    </source>
</evidence>
<evidence type="ECO:0000313" key="2">
    <source>
        <dbReference type="EMBL" id="RDY58879.1"/>
    </source>
</evidence>
<dbReference type="AlphaFoldDB" id="A0A371JNQ9"/>
<reference evidence="2 3" key="1">
    <citation type="submission" date="2018-08" db="EMBL/GenBank/DDBJ databases">
        <title>Muricauda nanhaiensis sp. nov., isolated from seawater of the South China Sea.</title>
        <authorList>
            <person name="Dang Y."/>
        </authorList>
    </citation>
    <scope>NUCLEOTIDE SEQUENCE [LARGE SCALE GENOMIC DNA]</scope>
    <source>
        <strain evidence="2 3">SM1704</strain>
    </source>
</reference>
<comment type="caution">
    <text evidence="2">The sequence shown here is derived from an EMBL/GenBank/DDBJ whole genome shotgun (WGS) entry which is preliminary data.</text>
</comment>
<keyword evidence="1" id="KW-0472">Membrane</keyword>
<dbReference type="RefSeq" id="WP_116185199.1">
    <property type="nucleotide sequence ID" value="NZ_QTJX01000003.1"/>
</dbReference>
<sequence length="164" mass="18535">MEQSVKFTPSGFIRTLSILHIALLAGPTLIGGIFYFQSKETHFSFNDTEDVFLIVVPVFAISGLFLSDFIFRQLIKKIPSKDSLRQKLARYQSASIIKYALLEGPAIFGAVAFFNTQNLAYLLIAGILVLYLALQYPTKDKIERNLNLRGEEKSQFNRPNQPLD</sequence>
<proteinExistence type="predicted"/>
<dbReference type="EMBL" id="QTJX01000003">
    <property type="protein sequence ID" value="RDY58879.1"/>
    <property type="molecule type" value="Genomic_DNA"/>
</dbReference>
<protein>
    <submittedName>
        <fullName evidence="2">Uncharacterized protein</fullName>
    </submittedName>
</protein>
<accession>A0A371JNQ9</accession>
<organism evidence="2 3">
    <name type="scientific">Flagellimonas nanhaiensis</name>
    <dbReference type="NCBI Taxonomy" id="2292706"/>
    <lineage>
        <taxon>Bacteria</taxon>
        <taxon>Pseudomonadati</taxon>
        <taxon>Bacteroidota</taxon>
        <taxon>Flavobacteriia</taxon>
        <taxon>Flavobacteriales</taxon>
        <taxon>Flavobacteriaceae</taxon>
        <taxon>Flagellimonas</taxon>
    </lineage>
</organism>
<name>A0A371JNQ9_9FLAO</name>
<keyword evidence="1" id="KW-0812">Transmembrane</keyword>
<gene>
    <name evidence="2" type="ORF">DX873_14565</name>
</gene>
<feature type="transmembrane region" description="Helical" evidence="1">
    <location>
        <begin position="51"/>
        <end position="75"/>
    </location>
</feature>